<dbReference type="VEuPathDB" id="PlasmoDB:PY17X_0620500"/>
<name>A0A078KDU9_PLAYE</name>
<dbReference type="GeneID" id="34859706"/>
<dbReference type="OMA" id="KRVIFYE"/>
<dbReference type="EMBL" id="LM993660">
    <property type="protein sequence ID" value="VTZ75486.1"/>
    <property type="molecule type" value="Genomic_DNA"/>
</dbReference>
<accession>A0A078KDU9</accession>
<reference evidence="3 4" key="1">
    <citation type="journal article" date="2014" name="BMC Biol.">
        <title>A comprehensive evaluation of rodent malaria parasite genomes and gene expression.</title>
        <authorList>
            <person name="Otto T.D."/>
            <person name="Bohme U."/>
            <person name="Jackson A.P."/>
            <person name="Hunt M."/>
            <person name="Franke-Fayard B."/>
            <person name="Hoeijmakers W.A."/>
            <person name="Religa A.A."/>
            <person name="Robertson L."/>
            <person name="Sanders M."/>
            <person name="Ogun S.A."/>
            <person name="Cunningham D."/>
            <person name="Erhart A."/>
            <person name="Billker O."/>
            <person name="Khan S.M."/>
            <person name="Stunnenberg H.G."/>
            <person name="Langhorne J."/>
            <person name="Holder A.A."/>
            <person name="Waters A.P."/>
            <person name="Newbold C.I."/>
            <person name="Pain A."/>
            <person name="Berriman M."/>
            <person name="Janse C.J."/>
        </authorList>
    </citation>
    <scope>NUCLEOTIDE SEQUENCE [LARGE SCALE GENOMIC DNA]</scope>
    <source>
        <strain evidence="2 3">17X</strain>
        <strain evidence="1 4">YM</strain>
    </source>
</reference>
<proteinExistence type="predicted"/>
<evidence type="ECO:0000313" key="3">
    <source>
        <dbReference type="Proteomes" id="UP000072874"/>
    </source>
</evidence>
<evidence type="ECO:0000313" key="2">
    <source>
        <dbReference type="EMBL" id="VTZ75486.1"/>
    </source>
</evidence>
<reference evidence="2" key="4">
    <citation type="submission" date="2019-05" db="EMBL/GenBank/DDBJ databases">
        <authorList>
            <consortium name="Pathogen Informatics"/>
        </authorList>
    </citation>
    <scope>NUCLEOTIDE SEQUENCE</scope>
    <source>
        <strain evidence="2">17X</strain>
    </source>
</reference>
<evidence type="ECO:0000313" key="1">
    <source>
        <dbReference type="EMBL" id="CDU17056.1"/>
    </source>
</evidence>
<dbReference type="OrthoDB" id="368608at2759"/>
<sequence>MSKENKFRDECLDYRRSQNYNPKVHVSGWYDIQNDEDYLEKYNKTKEFYIKEYPSNPLEEKYQNMSKCRKNISDKEIIFYQDHDTTYWETENKSSYKKNN</sequence>
<dbReference type="RefSeq" id="XP_022813193.1">
    <property type="nucleotide sequence ID" value="XM_022955414.1"/>
</dbReference>
<dbReference type="AlphaFoldDB" id="A0A078KDU9"/>
<dbReference type="KEGG" id="pyo:PY17X_0620500"/>
<organism evidence="2 3">
    <name type="scientific">Plasmodium yoelii</name>
    <dbReference type="NCBI Taxonomy" id="5861"/>
    <lineage>
        <taxon>Eukaryota</taxon>
        <taxon>Sar</taxon>
        <taxon>Alveolata</taxon>
        <taxon>Apicomplexa</taxon>
        <taxon>Aconoidasida</taxon>
        <taxon>Haemosporida</taxon>
        <taxon>Plasmodiidae</taxon>
        <taxon>Plasmodium</taxon>
        <taxon>Plasmodium (Vinckeia)</taxon>
    </lineage>
</organism>
<dbReference type="VEuPathDB" id="PlasmoDB:Py17XNL_000600753"/>
<reference evidence="1" key="3">
    <citation type="submission" date="2014-05" db="EMBL/GenBank/DDBJ databases">
        <authorList>
            <person name="Aslett A.Martin."/>
            <person name="De Silva Nishadi"/>
        </authorList>
    </citation>
    <scope>NUCLEOTIDE SEQUENCE</scope>
    <source>
        <strain evidence="1">YM</strain>
    </source>
</reference>
<reference evidence="2" key="2">
    <citation type="submission" date="2014-05" db="EMBL/GenBank/DDBJ databases">
        <authorList>
            <person name="Aslett M.A."/>
            <person name="De Silva N."/>
        </authorList>
    </citation>
    <scope>NUCLEOTIDE SEQUENCE</scope>
    <source>
        <strain evidence="2">17X</strain>
    </source>
</reference>
<dbReference type="EMBL" id="LK934634">
    <property type="protein sequence ID" value="CDU17056.1"/>
    <property type="molecule type" value="Genomic_DNA"/>
</dbReference>
<gene>
    <name evidence="2" type="ORF">PY17X_0620500</name>
    <name evidence="1" type="ORF">PYYM_0619600</name>
</gene>
<protein>
    <submittedName>
        <fullName evidence="2">Uncharacterized protein</fullName>
    </submittedName>
</protein>
<dbReference type="Proteomes" id="UP000072904">
    <property type="component" value="Chromosome 6"/>
</dbReference>
<dbReference type="Proteomes" id="UP000072874">
    <property type="component" value="Chromosome 6"/>
</dbReference>
<evidence type="ECO:0000313" key="4">
    <source>
        <dbReference type="Proteomes" id="UP000072904"/>
    </source>
</evidence>
<dbReference type="VEuPathDB" id="PlasmoDB:PYYM_0619600"/>